<feature type="region of interest" description="Disordered" evidence="1">
    <location>
        <begin position="1"/>
        <end position="61"/>
    </location>
</feature>
<feature type="domain" description="DUF7924" evidence="2">
    <location>
        <begin position="63"/>
        <end position="135"/>
    </location>
</feature>
<dbReference type="InterPro" id="IPR057684">
    <property type="entry name" value="DUF7924"/>
</dbReference>
<dbReference type="RefSeq" id="XP_045291815.1">
    <property type="nucleotide sequence ID" value="XM_045427840.1"/>
</dbReference>
<evidence type="ECO:0000313" key="4">
    <source>
        <dbReference type="Proteomes" id="UP000001631"/>
    </source>
</evidence>
<evidence type="ECO:0000259" key="2">
    <source>
        <dbReference type="Pfam" id="PF25545"/>
    </source>
</evidence>
<proteinExistence type="predicted"/>
<dbReference type="HOGENOM" id="CLU_865898_0_0_1"/>
<dbReference type="VEuPathDB" id="FungiDB:I7I50_11876"/>
<dbReference type="PANTHER" id="PTHR42470:SF2">
    <property type="match status" value="1"/>
</dbReference>
<accession>C0NCE4</accession>
<dbReference type="PANTHER" id="PTHR42470">
    <property type="entry name" value="VAST DOMAIN-CONTAINING PROTEIN"/>
    <property type="match status" value="1"/>
</dbReference>
<protein>
    <recommendedName>
        <fullName evidence="2">DUF7924 domain-containing protein</fullName>
    </recommendedName>
</protein>
<dbReference type="STRING" id="447093.C0NCE4"/>
<dbReference type="Proteomes" id="UP000001631">
    <property type="component" value="Unassembled WGS sequence"/>
</dbReference>
<gene>
    <name evidence="3" type="ORF">HCBG_00790</name>
</gene>
<dbReference type="InParanoid" id="C0NCE4"/>
<organism evidence="3 4">
    <name type="scientific">Ajellomyces capsulatus (strain G186AR / H82 / ATCC MYA-2454 / RMSCC 2432)</name>
    <name type="common">Darling's disease fungus</name>
    <name type="synonym">Histoplasma capsulatum</name>
    <dbReference type="NCBI Taxonomy" id="447093"/>
    <lineage>
        <taxon>Eukaryota</taxon>
        <taxon>Fungi</taxon>
        <taxon>Dikarya</taxon>
        <taxon>Ascomycota</taxon>
        <taxon>Pezizomycotina</taxon>
        <taxon>Eurotiomycetes</taxon>
        <taxon>Eurotiomycetidae</taxon>
        <taxon>Onygenales</taxon>
        <taxon>Ajellomycetaceae</taxon>
        <taxon>Histoplasma</taxon>
    </lineage>
</organism>
<name>C0NCE4_AJECG</name>
<reference evidence="3" key="1">
    <citation type="submission" date="2009-02" db="EMBL/GenBank/DDBJ databases">
        <title>The Genome Sequence of Ajellomyces capsulatus strain G186AR.</title>
        <authorList>
            <consortium name="The Broad Institute Genome Sequencing Platform"/>
            <person name="Champion M."/>
            <person name="Cuomo C."/>
            <person name="Ma L.-J."/>
            <person name="Henn M.R."/>
            <person name="Sil A."/>
            <person name="Goldman B."/>
            <person name="Young S.K."/>
            <person name="Kodira C.D."/>
            <person name="Zeng Q."/>
            <person name="Koehrsen M."/>
            <person name="Alvarado L."/>
            <person name="Berlin A."/>
            <person name="Borenstein D."/>
            <person name="Chen Z."/>
            <person name="Engels R."/>
            <person name="Freedman E."/>
            <person name="Gellesch M."/>
            <person name="Goldberg J."/>
            <person name="Griggs A."/>
            <person name="Gujja S."/>
            <person name="Heiman D."/>
            <person name="Hepburn T."/>
            <person name="Howarth C."/>
            <person name="Jen D."/>
            <person name="Larson L."/>
            <person name="Lewis B."/>
            <person name="Mehta T."/>
            <person name="Park D."/>
            <person name="Pearson M."/>
            <person name="Roberts A."/>
            <person name="Saif S."/>
            <person name="Shea T."/>
            <person name="Shenoy N."/>
            <person name="Sisk P."/>
            <person name="Stolte C."/>
            <person name="Sykes S."/>
            <person name="Walk T."/>
            <person name="White J."/>
            <person name="Yandava C."/>
            <person name="Klein B."/>
            <person name="McEwen J.G."/>
            <person name="Puccia R."/>
            <person name="Goldman G.H."/>
            <person name="Felipe M.S."/>
            <person name="Nino-Vega G."/>
            <person name="San-Blas G."/>
            <person name="Taylor J."/>
            <person name="Mendoza L."/>
            <person name="Galagan J."/>
            <person name="Nusbaum C."/>
            <person name="Birren B."/>
        </authorList>
    </citation>
    <scope>NUCLEOTIDE SEQUENCE</scope>
    <source>
        <strain evidence="3">G186AR</strain>
    </source>
</reference>
<dbReference type="AlphaFoldDB" id="C0NCE4"/>
<evidence type="ECO:0000256" key="1">
    <source>
        <dbReference type="SAM" id="MobiDB-lite"/>
    </source>
</evidence>
<feature type="compositionally biased region" description="Polar residues" evidence="1">
    <location>
        <begin position="35"/>
        <end position="58"/>
    </location>
</feature>
<keyword evidence="4" id="KW-1185">Reference proteome</keyword>
<dbReference type="Pfam" id="PF25545">
    <property type="entry name" value="DUF7924"/>
    <property type="match status" value="1"/>
</dbReference>
<evidence type="ECO:0000313" key="3">
    <source>
        <dbReference type="EMBL" id="EEH11335.1"/>
    </source>
</evidence>
<dbReference type="EMBL" id="GG663363">
    <property type="protein sequence ID" value="EEH11335.1"/>
    <property type="molecule type" value="Genomic_DNA"/>
</dbReference>
<feature type="compositionally biased region" description="Basic and acidic residues" evidence="1">
    <location>
        <begin position="16"/>
        <end position="33"/>
    </location>
</feature>
<sequence>MAEPSQLQLNGRKRMREYEQQTDPVRHVADKRQHSPTSPVKTQESGNQRKPISSSPNSGPRYRQNAHFMALSVRGVVNLFRFVKCEAELHRQILAFSVSHDHRDVRIYGHYPVVNGERTTYYRHSIRQFNFTKLRSAIDELPDVDSNMLQQPETPYQPEVLHQLKLSFSKSTGLSQGAEGVDTGFKYYLSIEENWDRSAYYSFRCSRKEICRSLQSAKEKTPILLDSCYSWIHDPRSIHYQIRNQGWSPVGITLASTAVAGSPFLLEMLKVLYIRHRRLLIIQVYMEFSDQLFTTRNPVVSRLSDRFPCDKGISVILCLLA</sequence>
<dbReference type="GeneID" id="69033807"/>